<dbReference type="InterPro" id="IPR053721">
    <property type="entry name" value="Fimbrial_Adhesin_Reg"/>
</dbReference>
<organism evidence="3 4">
    <name type="scientific">Variovorax paradoxus</name>
    <dbReference type="NCBI Taxonomy" id="34073"/>
    <lineage>
        <taxon>Bacteria</taxon>
        <taxon>Pseudomonadati</taxon>
        <taxon>Pseudomonadota</taxon>
        <taxon>Betaproteobacteria</taxon>
        <taxon>Burkholderiales</taxon>
        <taxon>Comamonadaceae</taxon>
        <taxon>Variovorax</taxon>
    </lineage>
</organism>
<evidence type="ECO:0000256" key="1">
    <source>
        <dbReference type="ARBA" id="ARBA00023015"/>
    </source>
</evidence>
<evidence type="ECO:0000313" key="4">
    <source>
        <dbReference type="Proteomes" id="UP000249135"/>
    </source>
</evidence>
<evidence type="ECO:0000256" key="2">
    <source>
        <dbReference type="ARBA" id="ARBA00023163"/>
    </source>
</evidence>
<dbReference type="EMBL" id="QFPP01000347">
    <property type="protein sequence ID" value="PZQ67661.1"/>
    <property type="molecule type" value="Genomic_DNA"/>
</dbReference>
<keyword evidence="2" id="KW-0804">Transcription</keyword>
<name>A0A2W5PP18_VARPD</name>
<accession>A0A2W5PP18</accession>
<dbReference type="Proteomes" id="UP000249135">
    <property type="component" value="Unassembled WGS sequence"/>
</dbReference>
<sequence length="63" mass="7054">MARAVLVDGRSYAEAVKQYGYRRQTAYAATKIVLQHSKHFQRAKDLEIAAGVTRSKKKQNTGS</sequence>
<reference evidence="3 4" key="1">
    <citation type="submission" date="2017-08" db="EMBL/GenBank/DDBJ databases">
        <title>Infants hospitalized years apart are colonized by the same room-sourced microbial strains.</title>
        <authorList>
            <person name="Brooks B."/>
            <person name="Olm M.R."/>
            <person name="Firek B.A."/>
            <person name="Baker R."/>
            <person name="Thomas B.C."/>
            <person name="Morowitz M.J."/>
            <person name="Banfield J.F."/>
        </authorList>
    </citation>
    <scope>NUCLEOTIDE SEQUENCE [LARGE SCALE GENOMIC DNA]</scope>
    <source>
        <strain evidence="3">S2_005_003_R2_41</strain>
    </source>
</reference>
<keyword evidence="1" id="KW-0805">Transcription regulation</keyword>
<evidence type="ECO:0000313" key="3">
    <source>
        <dbReference type="EMBL" id="PZQ67661.1"/>
    </source>
</evidence>
<dbReference type="Gene3D" id="1.10.10.2690">
    <property type="match status" value="1"/>
</dbReference>
<proteinExistence type="predicted"/>
<comment type="caution">
    <text evidence="3">The sequence shown here is derived from an EMBL/GenBank/DDBJ whole genome shotgun (WGS) entry which is preliminary data.</text>
</comment>
<dbReference type="AlphaFoldDB" id="A0A2W5PP18"/>
<gene>
    <name evidence="3" type="ORF">DI563_21305</name>
</gene>
<protein>
    <submittedName>
        <fullName evidence="3">Uncharacterized protein</fullName>
    </submittedName>
</protein>